<dbReference type="InterPro" id="IPR039874">
    <property type="entry name" value="WAPL"/>
</dbReference>
<evidence type="ECO:0000256" key="1">
    <source>
        <dbReference type="ARBA" id="ARBA00006854"/>
    </source>
</evidence>
<evidence type="ECO:0000313" key="4">
    <source>
        <dbReference type="EMBL" id="KAK4459975.1"/>
    </source>
</evidence>
<dbReference type="Gene3D" id="1.25.10.10">
    <property type="entry name" value="Leucine-rich Repeat Variant"/>
    <property type="match status" value="2"/>
</dbReference>
<keyword evidence="5" id="KW-1185">Reference proteome</keyword>
<dbReference type="EMBL" id="MU865022">
    <property type="protein sequence ID" value="KAK4459975.1"/>
    <property type="molecule type" value="Genomic_DNA"/>
</dbReference>
<reference evidence="4" key="1">
    <citation type="journal article" date="2023" name="Mol. Phylogenet. Evol.">
        <title>Genome-scale phylogeny and comparative genomics of the fungal order Sordariales.</title>
        <authorList>
            <person name="Hensen N."/>
            <person name="Bonometti L."/>
            <person name="Westerberg I."/>
            <person name="Brannstrom I.O."/>
            <person name="Guillou S."/>
            <person name="Cros-Aarteil S."/>
            <person name="Calhoun S."/>
            <person name="Haridas S."/>
            <person name="Kuo A."/>
            <person name="Mondo S."/>
            <person name="Pangilinan J."/>
            <person name="Riley R."/>
            <person name="LaButti K."/>
            <person name="Andreopoulos B."/>
            <person name="Lipzen A."/>
            <person name="Chen C."/>
            <person name="Yan M."/>
            <person name="Daum C."/>
            <person name="Ng V."/>
            <person name="Clum A."/>
            <person name="Steindorff A."/>
            <person name="Ohm R.A."/>
            <person name="Martin F."/>
            <person name="Silar P."/>
            <person name="Natvig D.O."/>
            <person name="Lalanne C."/>
            <person name="Gautier V."/>
            <person name="Ament-Velasquez S.L."/>
            <person name="Kruys A."/>
            <person name="Hutchinson M.I."/>
            <person name="Powell A.J."/>
            <person name="Barry K."/>
            <person name="Miller A.N."/>
            <person name="Grigoriev I.V."/>
            <person name="Debuchy R."/>
            <person name="Gladieux P."/>
            <person name="Hiltunen Thoren M."/>
            <person name="Johannesson H."/>
        </authorList>
    </citation>
    <scope>NUCLEOTIDE SEQUENCE</scope>
    <source>
        <strain evidence="4">PSN324</strain>
    </source>
</reference>
<feature type="compositionally biased region" description="Polar residues" evidence="2">
    <location>
        <begin position="212"/>
        <end position="228"/>
    </location>
</feature>
<dbReference type="AlphaFoldDB" id="A0AAV9HIP8"/>
<dbReference type="InterPro" id="IPR011989">
    <property type="entry name" value="ARM-like"/>
</dbReference>
<feature type="region of interest" description="Disordered" evidence="2">
    <location>
        <begin position="212"/>
        <end position="357"/>
    </location>
</feature>
<evidence type="ECO:0000256" key="2">
    <source>
        <dbReference type="SAM" id="MobiDB-lite"/>
    </source>
</evidence>
<sequence>MMASTSEYDFGFTSNNKKAATTYGKAARRRAQSSTMTTGTLKHSASAPPIATASSPDKSRSSSPEPAPPSRTLTSSKSKQNQRRTGRNPTSAPADESQSQPVPDPYDVYAIGDDDDDTQIRPRKRQLVRGYSEKSVKTAGAYSTPDSSPAGAQSPERITASRSIPSEASMAIAKPHDTPQKDVQMNDAPAPPSSSLAPFSVKSSRILKNLSVSTKNAGNKVSKPTKTQIPIRLSGAGPSLPKAPSMKEPPPLPRSTSDSALLSRNSHTKTPKKRRLIDTLVEQADEDNSSEEEEPSSQDSHDTRTRQSPALRDPSPQPTMDVGQPKPIARPVLPNKKSGPKFTYSQQRSMLAEEDDSLGGGGLGAGFGLGGLDDEPKGALFNFGRLTKSAALKKFSYLDEDDETGNTGAVRSIHELRQAGANSRFADEMDDILDRVGAPAEKPSSLRRGALLELAQKMNSKEFRRQFRDNSGDGTLFKSLGAETDIVCGFSILAIITTQLAASTSAHLIQQVRAQGLATLIHRLLGEPTDISQLVKDRKQNVSRNGQTTVGAIKASILELPIWKPFSPTILSPRTLALKCLDLLMRQSSHASEDEMSSQAISDQLFMSIRDGASNPACWDFPNSPESCDFYLSLFVVEGHSVFAMQTDLKTRWTERYGKIVAQLLEVALARPVDKFDELESLTLKIAINVTNHNRDACRLFVNKQLLARLAESAWGVFNRVMHSMKVDAFLSQVLDSLIVMLGVMINFCVYYPPASQTLEETGDDTASPLNELIRVFADNHLKTADADSMEKTQLNVALGYLAVLLGYLCLNDSIRDRFKSVHPKKSLRPLLDSINEFIILHHKAAEAQSEDGSKGNSDSAAIARLQSLADQLEAQCW</sequence>
<dbReference type="InterPro" id="IPR022771">
    <property type="entry name" value="WAPL_C"/>
</dbReference>
<evidence type="ECO:0000313" key="5">
    <source>
        <dbReference type="Proteomes" id="UP001321749"/>
    </source>
</evidence>
<feature type="compositionally biased region" description="Polar residues" evidence="2">
    <location>
        <begin position="87"/>
        <end position="101"/>
    </location>
</feature>
<dbReference type="PANTHER" id="PTHR22100">
    <property type="entry name" value="WINGS APART-LIKE PROTEIN HOMOLOG"/>
    <property type="match status" value="1"/>
</dbReference>
<dbReference type="Pfam" id="PF07814">
    <property type="entry name" value="WAPL"/>
    <property type="match status" value="1"/>
</dbReference>
<feature type="compositionally biased region" description="Basic residues" evidence="2">
    <location>
        <begin position="266"/>
        <end position="275"/>
    </location>
</feature>
<feature type="compositionally biased region" description="Low complexity" evidence="2">
    <location>
        <begin position="44"/>
        <end position="64"/>
    </location>
</feature>
<feature type="compositionally biased region" description="Polar residues" evidence="2">
    <location>
        <begin position="254"/>
        <end position="265"/>
    </location>
</feature>
<dbReference type="PANTHER" id="PTHR22100:SF13">
    <property type="entry name" value="WINGS APART-LIKE PROTEIN HOMOLOG"/>
    <property type="match status" value="1"/>
</dbReference>
<proteinExistence type="inferred from homology"/>
<dbReference type="Proteomes" id="UP001321749">
    <property type="component" value="Unassembled WGS sequence"/>
</dbReference>
<feature type="domain" description="Wings apart-like protein C-terminal" evidence="3">
    <location>
        <begin position="410"/>
        <end position="751"/>
    </location>
</feature>
<gene>
    <name evidence="4" type="ORF">QBC42DRAFT_273278</name>
</gene>
<feature type="compositionally biased region" description="Acidic residues" evidence="2">
    <location>
        <begin position="283"/>
        <end position="296"/>
    </location>
</feature>
<name>A0AAV9HIP8_9PEZI</name>
<evidence type="ECO:0000259" key="3">
    <source>
        <dbReference type="Pfam" id="PF07814"/>
    </source>
</evidence>
<feature type="compositionally biased region" description="Polar residues" evidence="2">
    <location>
        <begin position="1"/>
        <end position="19"/>
    </location>
</feature>
<reference evidence="4" key="2">
    <citation type="submission" date="2023-06" db="EMBL/GenBank/DDBJ databases">
        <authorList>
            <consortium name="Lawrence Berkeley National Laboratory"/>
            <person name="Mondo S.J."/>
            <person name="Hensen N."/>
            <person name="Bonometti L."/>
            <person name="Westerberg I."/>
            <person name="Brannstrom I.O."/>
            <person name="Guillou S."/>
            <person name="Cros-Aarteil S."/>
            <person name="Calhoun S."/>
            <person name="Haridas S."/>
            <person name="Kuo A."/>
            <person name="Pangilinan J."/>
            <person name="Riley R."/>
            <person name="Labutti K."/>
            <person name="Andreopoulos B."/>
            <person name="Lipzen A."/>
            <person name="Chen C."/>
            <person name="Yanf M."/>
            <person name="Daum C."/>
            <person name="Ng V."/>
            <person name="Clum A."/>
            <person name="Steindorff A."/>
            <person name="Ohm R."/>
            <person name="Martin F."/>
            <person name="Silar P."/>
            <person name="Natvig D."/>
            <person name="Lalanne C."/>
            <person name="Gautier V."/>
            <person name="Ament-Velasquez S.L."/>
            <person name="Kruys A."/>
            <person name="Hutchinson M.I."/>
            <person name="Powell A.J."/>
            <person name="Barry K."/>
            <person name="Miller A.N."/>
            <person name="Grigoriev I.V."/>
            <person name="Debuchy R."/>
            <person name="Gladieux P."/>
            <person name="Thoren M.H."/>
            <person name="Johannesson H."/>
        </authorList>
    </citation>
    <scope>NUCLEOTIDE SEQUENCE</scope>
    <source>
        <strain evidence="4">PSN324</strain>
    </source>
</reference>
<protein>
    <submittedName>
        <fullName evidence="4">Wings apart-like protein 1</fullName>
    </submittedName>
</protein>
<comment type="similarity">
    <text evidence="1">Belongs to the WAPL family.</text>
</comment>
<feature type="compositionally biased region" description="Polar residues" evidence="2">
    <location>
        <begin position="32"/>
        <end position="43"/>
    </location>
</feature>
<organism evidence="4 5">
    <name type="scientific">Cladorrhinum samala</name>
    <dbReference type="NCBI Taxonomy" id="585594"/>
    <lineage>
        <taxon>Eukaryota</taxon>
        <taxon>Fungi</taxon>
        <taxon>Dikarya</taxon>
        <taxon>Ascomycota</taxon>
        <taxon>Pezizomycotina</taxon>
        <taxon>Sordariomycetes</taxon>
        <taxon>Sordariomycetidae</taxon>
        <taxon>Sordariales</taxon>
        <taxon>Podosporaceae</taxon>
        <taxon>Cladorrhinum</taxon>
    </lineage>
</organism>
<feature type="region of interest" description="Disordered" evidence="2">
    <location>
        <begin position="1"/>
        <end position="200"/>
    </location>
</feature>
<accession>A0AAV9HIP8</accession>
<comment type="caution">
    <text evidence="4">The sequence shown here is derived from an EMBL/GenBank/DDBJ whole genome shotgun (WGS) entry which is preliminary data.</text>
</comment>